<feature type="chain" id="PRO_5040402508" description="Fungal N-terminal domain-containing protein" evidence="3">
    <location>
        <begin position="23"/>
        <end position="500"/>
    </location>
</feature>
<evidence type="ECO:0000313" key="4">
    <source>
        <dbReference type="EMBL" id="GIJ91856.1"/>
    </source>
</evidence>
<feature type="region of interest" description="Disordered" evidence="2">
    <location>
        <begin position="196"/>
        <end position="218"/>
    </location>
</feature>
<dbReference type="GeneID" id="67009441"/>
<evidence type="ECO:0000256" key="3">
    <source>
        <dbReference type="SAM" id="SignalP"/>
    </source>
</evidence>
<dbReference type="GO" id="GO:0006355">
    <property type="term" value="P:regulation of DNA-templated transcription"/>
    <property type="evidence" value="ECO:0007669"/>
    <property type="project" value="InterPro"/>
</dbReference>
<feature type="signal peptide" evidence="3">
    <location>
        <begin position="1"/>
        <end position="22"/>
    </location>
</feature>
<dbReference type="PANTHER" id="PTHR36167">
    <property type="entry name" value="C2H2 FINGER DOMAIN TRANSCRIPTION FACTOR (EUROFUNG)-RELATED"/>
    <property type="match status" value="1"/>
</dbReference>
<evidence type="ECO:0000313" key="5">
    <source>
        <dbReference type="Proteomes" id="UP001043456"/>
    </source>
</evidence>
<dbReference type="EMBL" id="BHVY01000009">
    <property type="protein sequence ID" value="GIJ91856.1"/>
    <property type="molecule type" value="Genomic_DNA"/>
</dbReference>
<proteinExistence type="predicted"/>
<feature type="coiled-coil region" evidence="1">
    <location>
        <begin position="141"/>
        <end position="175"/>
    </location>
</feature>
<dbReference type="OrthoDB" id="4506358at2759"/>
<dbReference type="Proteomes" id="UP001043456">
    <property type="component" value="Unassembled WGS sequence"/>
</dbReference>
<protein>
    <recommendedName>
        <fullName evidence="6">Fungal N-terminal domain-containing protein</fullName>
    </recommendedName>
</protein>
<sequence length="500" mass="55337">MAETIGLIASLVSIASAGLTLAQKLHDYGDGVRSSGKRTQEIAIYVRSTATVVEEVANIFEEEGVARRNLISQKAIQTVEDVVTQCSALFDQLNQWLDRAGNLGRLEKWTFPLRESKFFLLQSNLESLKMTLQCFLQVIIYARLKAEKKDDDQNHRRLIEELISLQRQAAAAYERHKIEDEEESVREEKLLGVRRNKIKASEEDERELSGPSVPNPNTIPSEPHLSALEPITGFSHKADRGSSASIAANGNHFLEPSESKAIVRGYQSSICSEQIGDSTSSARSRTEKIARPKSVVTSLEDPKIATDPAPDHTKGALDRDFHELARGWDDLVHAIGQVMHTLAVTCCCCAPKQKSEASLGLGVEDPNIYSSMCATQHATPTVVTQCAPSFRFPVQYDRPRDATISRPDYFYEPRPLSVPPPLHSGAIDPTHGRSDQEMNNMRNTYGKQKIALQGGVPIGVLPNPEEATYVASYEVDELLDLWTNLNQESRTPPLSIVGHD</sequence>
<accession>A0A9P3EXE3</accession>
<keyword evidence="3" id="KW-0732">Signal</keyword>
<evidence type="ECO:0000256" key="1">
    <source>
        <dbReference type="SAM" id="Coils"/>
    </source>
</evidence>
<dbReference type="PANTHER" id="PTHR36167:SF4">
    <property type="entry name" value="FUNGAL N-TERMINAL DOMAIN-CONTAINING PROTEIN"/>
    <property type="match status" value="1"/>
</dbReference>
<dbReference type="InterPro" id="IPR039327">
    <property type="entry name" value="CON7-like"/>
</dbReference>
<dbReference type="AlphaFoldDB" id="A0A9P3EXE3"/>
<gene>
    <name evidence="4" type="ORF">Asppvi_010831</name>
</gene>
<feature type="compositionally biased region" description="Basic and acidic residues" evidence="2">
    <location>
        <begin position="300"/>
        <end position="314"/>
    </location>
</feature>
<reference evidence="4 5" key="1">
    <citation type="submission" date="2018-10" db="EMBL/GenBank/DDBJ databases">
        <title>Pan-genome distribution and transcriptional activeness of fungal secondary metabolism genes in Aspergillus section Fumigati.</title>
        <authorList>
            <person name="Takahashi H."/>
            <person name="Umemura M."/>
            <person name="Ninomiya A."/>
            <person name="Kusuya Y."/>
            <person name="Urayama S."/>
            <person name="Shimizu M."/>
            <person name="Watanabe A."/>
            <person name="Kamei K."/>
            <person name="Yaguchi T."/>
            <person name="Hagiwara D."/>
        </authorList>
    </citation>
    <scope>NUCLEOTIDE SEQUENCE [LARGE SCALE GENOMIC DNA]</scope>
    <source>
        <strain evidence="4 5">IFM 55266</strain>
    </source>
</reference>
<organism evidence="4 5">
    <name type="scientific">Aspergillus pseudoviridinutans</name>
    <dbReference type="NCBI Taxonomy" id="1517512"/>
    <lineage>
        <taxon>Eukaryota</taxon>
        <taxon>Fungi</taxon>
        <taxon>Dikarya</taxon>
        <taxon>Ascomycota</taxon>
        <taxon>Pezizomycotina</taxon>
        <taxon>Eurotiomycetes</taxon>
        <taxon>Eurotiomycetidae</taxon>
        <taxon>Eurotiales</taxon>
        <taxon>Aspergillaceae</taxon>
        <taxon>Aspergillus</taxon>
        <taxon>Aspergillus subgen. Fumigati</taxon>
    </lineage>
</organism>
<name>A0A9P3EXE3_9EURO</name>
<feature type="region of interest" description="Disordered" evidence="2">
    <location>
        <begin position="277"/>
        <end position="314"/>
    </location>
</feature>
<evidence type="ECO:0000256" key="2">
    <source>
        <dbReference type="SAM" id="MobiDB-lite"/>
    </source>
</evidence>
<keyword evidence="5" id="KW-1185">Reference proteome</keyword>
<dbReference type="RefSeq" id="XP_043162602.1">
    <property type="nucleotide sequence ID" value="XM_043306667.1"/>
</dbReference>
<evidence type="ECO:0008006" key="6">
    <source>
        <dbReference type="Google" id="ProtNLM"/>
    </source>
</evidence>
<keyword evidence="1" id="KW-0175">Coiled coil</keyword>
<comment type="caution">
    <text evidence="4">The sequence shown here is derived from an EMBL/GenBank/DDBJ whole genome shotgun (WGS) entry which is preliminary data.</text>
</comment>